<evidence type="ECO:0000256" key="5">
    <source>
        <dbReference type="ARBA" id="ARBA00022741"/>
    </source>
</evidence>
<evidence type="ECO:0000256" key="2">
    <source>
        <dbReference type="ARBA" id="ARBA00012980"/>
    </source>
</evidence>
<name>A0A0F9VF57_9ZZZZ</name>
<dbReference type="AlphaFoldDB" id="A0A0F9VF57"/>
<keyword evidence="4" id="KW-0545">Nucleotide biosynthesis</keyword>
<proteinExistence type="inferred from homology"/>
<dbReference type="Pfam" id="PF02223">
    <property type="entry name" value="Thymidylate_kin"/>
    <property type="match status" value="1"/>
</dbReference>
<evidence type="ECO:0000256" key="6">
    <source>
        <dbReference type="ARBA" id="ARBA00022777"/>
    </source>
</evidence>
<keyword evidence="5" id="KW-0547">Nucleotide-binding</keyword>
<evidence type="ECO:0000256" key="7">
    <source>
        <dbReference type="ARBA" id="ARBA00022840"/>
    </source>
</evidence>
<feature type="domain" description="Thymidylate kinase-like" evidence="9">
    <location>
        <begin position="5"/>
        <end position="168"/>
    </location>
</feature>
<dbReference type="GO" id="GO:0006227">
    <property type="term" value="P:dUDP biosynthetic process"/>
    <property type="evidence" value="ECO:0007669"/>
    <property type="project" value="TreeGrafter"/>
</dbReference>
<gene>
    <name evidence="10" type="ORF">LCGC14_0144990</name>
</gene>
<sequence length="219" mass="24483">MYVAFEGGERSGKGTQATLLTTRIGDRAKLVKEPSGIFRELLSNKELNLNKRAQLGLYMTSMAQGLPEWPEFGLGGQTKKIFVGDRSAISTIAYQCLSEQLVTVQDYCKTASIFGIHFPSVVYFMDIKPEEAFTRPNPDKDDPGGFEGLDLDFHTRLYDIYKDLMDDIHEGRLASYAGLPAINIVTLDATKTVDEIHKEVWDDINFRLRSRGIPLTAPA</sequence>
<dbReference type="EC" id="2.7.4.9" evidence="2"/>
<keyword evidence="3" id="KW-0808">Transferase</keyword>
<organism evidence="10">
    <name type="scientific">marine sediment metagenome</name>
    <dbReference type="NCBI Taxonomy" id="412755"/>
    <lineage>
        <taxon>unclassified sequences</taxon>
        <taxon>metagenomes</taxon>
        <taxon>ecological metagenomes</taxon>
    </lineage>
</organism>
<dbReference type="GO" id="GO:0004798">
    <property type="term" value="F:dTMP kinase activity"/>
    <property type="evidence" value="ECO:0007669"/>
    <property type="project" value="UniProtKB-EC"/>
</dbReference>
<keyword evidence="7" id="KW-0067">ATP-binding</keyword>
<dbReference type="EMBL" id="LAZR01000051">
    <property type="protein sequence ID" value="KKN98407.1"/>
    <property type="molecule type" value="Genomic_DNA"/>
</dbReference>
<dbReference type="PANTHER" id="PTHR10344:SF4">
    <property type="entry name" value="UMP-CMP KINASE 2, MITOCHONDRIAL"/>
    <property type="match status" value="1"/>
</dbReference>
<comment type="caution">
    <text evidence="10">The sequence shown here is derived from an EMBL/GenBank/DDBJ whole genome shotgun (WGS) entry which is preliminary data.</text>
</comment>
<evidence type="ECO:0000256" key="1">
    <source>
        <dbReference type="ARBA" id="ARBA00009776"/>
    </source>
</evidence>
<dbReference type="GO" id="GO:0006233">
    <property type="term" value="P:dTDP biosynthetic process"/>
    <property type="evidence" value="ECO:0007669"/>
    <property type="project" value="InterPro"/>
</dbReference>
<accession>A0A0F9VF57</accession>
<dbReference type="InterPro" id="IPR039430">
    <property type="entry name" value="Thymidylate_kin-like_dom"/>
</dbReference>
<evidence type="ECO:0000313" key="10">
    <source>
        <dbReference type="EMBL" id="KKN98407.1"/>
    </source>
</evidence>
<dbReference type="GO" id="GO:0006235">
    <property type="term" value="P:dTTP biosynthetic process"/>
    <property type="evidence" value="ECO:0007669"/>
    <property type="project" value="TreeGrafter"/>
</dbReference>
<dbReference type="SUPFAM" id="SSF52540">
    <property type="entry name" value="P-loop containing nucleoside triphosphate hydrolases"/>
    <property type="match status" value="1"/>
</dbReference>
<keyword evidence="6" id="KW-0418">Kinase</keyword>
<dbReference type="InterPro" id="IPR018094">
    <property type="entry name" value="Thymidylate_kinase"/>
</dbReference>
<dbReference type="InterPro" id="IPR027417">
    <property type="entry name" value="P-loop_NTPase"/>
</dbReference>
<evidence type="ECO:0000259" key="9">
    <source>
        <dbReference type="Pfam" id="PF02223"/>
    </source>
</evidence>
<dbReference type="GO" id="GO:0005524">
    <property type="term" value="F:ATP binding"/>
    <property type="evidence" value="ECO:0007669"/>
    <property type="project" value="UniProtKB-KW"/>
</dbReference>
<evidence type="ECO:0000256" key="3">
    <source>
        <dbReference type="ARBA" id="ARBA00022679"/>
    </source>
</evidence>
<comment type="similarity">
    <text evidence="1">Belongs to the thymidylate kinase family.</text>
</comment>
<comment type="catalytic activity">
    <reaction evidence="8">
        <text>dTMP + ATP = dTDP + ADP</text>
        <dbReference type="Rhea" id="RHEA:13517"/>
        <dbReference type="ChEBI" id="CHEBI:30616"/>
        <dbReference type="ChEBI" id="CHEBI:58369"/>
        <dbReference type="ChEBI" id="CHEBI:63528"/>
        <dbReference type="ChEBI" id="CHEBI:456216"/>
        <dbReference type="EC" id="2.7.4.9"/>
    </reaction>
</comment>
<dbReference type="CDD" id="cd01672">
    <property type="entry name" value="TMPK"/>
    <property type="match status" value="1"/>
</dbReference>
<evidence type="ECO:0000256" key="4">
    <source>
        <dbReference type="ARBA" id="ARBA00022727"/>
    </source>
</evidence>
<evidence type="ECO:0000256" key="8">
    <source>
        <dbReference type="ARBA" id="ARBA00048743"/>
    </source>
</evidence>
<dbReference type="Gene3D" id="3.40.50.300">
    <property type="entry name" value="P-loop containing nucleotide triphosphate hydrolases"/>
    <property type="match status" value="1"/>
</dbReference>
<dbReference type="HAMAP" id="MF_00165">
    <property type="entry name" value="Thymidylate_kinase"/>
    <property type="match status" value="1"/>
</dbReference>
<reference evidence="10" key="1">
    <citation type="journal article" date="2015" name="Nature">
        <title>Complex archaea that bridge the gap between prokaryotes and eukaryotes.</title>
        <authorList>
            <person name="Spang A."/>
            <person name="Saw J.H."/>
            <person name="Jorgensen S.L."/>
            <person name="Zaremba-Niedzwiedzka K."/>
            <person name="Martijn J."/>
            <person name="Lind A.E."/>
            <person name="van Eijk R."/>
            <person name="Schleper C."/>
            <person name="Guy L."/>
            <person name="Ettema T.J."/>
        </authorList>
    </citation>
    <scope>NUCLEOTIDE SEQUENCE</scope>
</reference>
<dbReference type="GO" id="GO:0005829">
    <property type="term" value="C:cytosol"/>
    <property type="evidence" value="ECO:0007669"/>
    <property type="project" value="TreeGrafter"/>
</dbReference>
<dbReference type="PANTHER" id="PTHR10344">
    <property type="entry name" value="THYMIDYLATE KINASE"/>
    <property type="match status" value="1"/>
</dbReference>
<protein>
    <recommendedName>
        <fullName evidence="2">dTMP kinase</fullName>
        <ecNumber evidence="2">2.7.4.9</ecNumber>
    </recommendedName>
</protein>